<dbReference type="HOGENOM" id="CLU_035509_14_0_1"/>
<feature type="transmembrane region" description="Helical" evidence="1">
    <location>
        <begin position="148"/>
        <end position="168"/>
    </location>
</feature>
<evidence type="ECO:0000313" key="2">
    <source>
        <dbReference type="EMBL" id="KDR79353.1"/>
    </source>
</evidence>
<dbReference type="AlphaFoldDB" id="A0A067TK58"/>
<keyword evidence="1" id="KW-0812">Transmembrane</keyword>
<proteinExistence type="predicted"/>
<keyword evidence="1" id="KW-0472">Membrane</keyword>
<feature type="transmembrane region" description="Helical" evidence="1">
    <location>
        <begin position="96"/>
        <end position="117"/>
    </location>
</feature>
<keyword evidence="3" id="KW-1185">Reference proteome</keyword>
<evidence type="ECO:0000256" key="1">
    <source>
        <dbReference type="SAM" id="Phobius"/>
    </source>
</evidence>
<dbReference type="Proteomes" id="UP000027222">
    <property type="component" value="Unassembled WGS sequence"/>
</dbReference>
<gene>
    <name evidence="2" type="ORF">GALMADRAFT_1235823</name>
</gene>
<dbReference type="OrthoDB" id="2638860at2759"/>
<keyword evidence="1" id="KW-1133">Transmembrane helix</keyword>
<feature type="transmembrane region" description="Helical" evidence="1">
    <location>
        <begin position="12"/>
        <end position="33"/>
    </location>
</feature>
<dbReference type="EMBL" id="KL142373">
    <property type="protein sequence ID" value="KDR79353.1"/>
    <property type="molecule type" value="Genomic_DNA"/>
</dbReference>
<protein>
    <submittedName>
        <fullName evidence="2">Uncharacterized protein</fullName>
    </submittedName>
</protein>
<sequence length="230" mass="25808">METRPLRRCQYSFAAVTWGSIVAFWALQGIVILRISSLYDHSRKIIALLIAAFACEVIATSTLEAFSNTQSYFDVRTPVENMSLCLSSPSPWWSNLFWVSIIAFEVLILGLSVYRALQTPTETCLFTRYPISGATRPSLLYVMMRDSILFPLIALIVSLVNFFGSIYFSVSGKQISIAVAGFMTQILGGRLILNLREAYYRRLEDEHESENITAVIPIAFAQETMGDSES</sequence>
<evidence type="ECO:0000313" key="3">
    <source>
        <dbReference type="Proteomes" id="UP000027222"/>
    </source>
</evidence>
<feature type="transmembrane region" description="Helical" evidence="1">
    <location>
        <begin position="174"/>
        <end position="193"/>
    </location>
</feature>
<feature type="transmembrane region" description="Helical" evidence="1">
    <location>
        <begin position="45"/>
        <end position="63"/>
    </location>
</feature>
<reference evidence="3" key="1">
    <citation type="journal article" date="2014" name="Proc. Natl. Acad. Sci. U.S.A.">
        <title>Extensive sampling of basidiomycete genomes demonstrates inadequacy of the white-rot/brown-rot paradigm for wood decay fungi.</title>
        <authorList>
            <person name="Riley R."/>
            <person name="Salamov A.A."/>
            <person name="Brown D.W."/>
            <person name="Nagy L.G."/>
            <person name="Floudas D."/>
            <person name="Held B.W."/>
            <person name="Levasseur A."/>
            <person name="Lombard V."/>
            <person name="Morin E."/>
            <person name="Otillar R."/>
            <person name="Lindquist E.A."/>
            <person name="Sun H."/>
            <person name="LaButti K.M."/>
            <person name="Schmutz J."/>
            <person name="Jabbour D."/>
            <person name="Luo H."/>
            <person name="Baker S.E."/>
            <person name="Pisabarro A.G."/>
            <person name="Walton J.D."/>
            <person name="Blanchette R.A."/>
            <person name="Henrissat B."/>
            <person name="Martin F."/>
            <person name="Cullen D."/>
            <person name="Hibbett D.S."/>
            <person name="Grigoriev I.V."/>
        </authorList>
    </citation>
    <scope>NUCLEOTIDE SEQUENCE [LARGE SCALE GENOMIC DNA]</scope>
    <source>
        <strain evidence="3">CBS 339.88</strain>
    </source>
</reference>
<accession>A0A067TK58</accession>
<name>A0A067TK58_GALM3</name>
<organism evidence="2 3">
    <name type="scientific">Galerina marginata (strain CBS 339.88)</name>
    <dbReference type="NCBI Taxonomy" id="685588"/>
    <lineage>
        <taxon>Eukaryota</taxon>
        <taxon>Fungi</taxon>
        <taxon>Dikarya</taxon>
        <taxon>Basidiomycota</taxon>
        <taxon>Agaricomycotina</taxon>
        <taxon>Agaricomycetes</taxon>
        <taxon>Agaricomycetidae</taxon>
        <taxon>Agaricales</taxon>
        <taxon>Agaricineae</taxon>
        <taxon>Strophariaceae</taxon>
        <taxon>Galerina</taxon>
    </lineage>
</organism>